<dbReference type="InterPro" id="IPR015943">
    <property type="entry name" value="WD40/YVTN_repeat-like_dom_sf"/>
</dbReference>
<dbReference type="EMBL" id="CP017557">
    <property type="protein sequence ID" value="AOW05752.1"/>
    <property type="molecule type" value="Genomic_DNA"/>
</dbReference>
<dbReference type="GO" id="GO:0031464">
    <property type="term" value="C:Cul4A-RING E3 ubiquitin ligase complex"/>
    <property type="evidence" value="ECO:0007669"/>
    <property type="project" value="TreeGrafter"/>
</dbReference>
<gene>
    <name evidence="7" type="ORF">B0I71DRAFT_127796</name>
    <name evidence="6" type="ORF">YALI1_E25518g</name>
</gene>
<dbReference type="OrthoDB" id="361494at2759"/>
<name>A0A1H6Q3Q8_YARLL</name>
<dbReference type="Gene3D" id="2.130.10.10">
    <property type="entry name" value="YVTN repeat-like/Quinoprotein amine dehydrogenase"/>
    <property type="match status" value="1"/>
</dbReference>
<dbReference type="RefSeq" id="XP_504230.1">
    <property type="nucleotide sequence ID" value="XM_504230.1"/>
</dbReference>
<evidence type="ECO:0000313" key="8">
    <source>
        <dbReference type="Proteomes" id="UP000182444"/>
    </source>
</evidence>
<dbReference type="InterPro" id="IPR019775">
    <property type="entry name" value="WD40_repeat_CS"/>
</dbReference>
<proteinExistence type="predicted"/>
<dbReference type="KEGG" id="yli:2911896"/>
<feature type="repeat" description="WD" evidence="5">
    <location>
        <begin position="255"/>
        <end position="288"/>
    </location>
</feature>
<dbReference type="VEuPathDB" id="FungiDB:YALI1_E25518g"/>
<evidence type="ECO:0000256" key="2">
    <source>
        <dbReference type="ARBA" id="ARBA00022737"/>
    </source>
</evidence>
<dbReference type="PROSITE" id="PS00678">
    <property type="entry name" value="WD_REPEATS_1"/>
    <property type="match status" value="2"/>
</dbReference>
<feature type="repeat" description="WD" evidence="5">
    <location>
        <begin position="101"/>
        <end position="143"/>
    </location>
</feature>
<dbReference type="SUPFAM" id="SSF50978">
    <property type="entry name" value="WD40 repeat-like"/>
    <property type="match status" value="1"/>
</dbReference>
<reference evidence="7 9" key="2">
    <citation type="submission" date="2018-07" db="EMBL/GenBank/DDBJ databases">
        <title>Draft Genome Assemblies for Five Robust Yarrowia lipolytica Strains Exhibiting High Lipid Production and Pentose Sugar Utilization and Sugar Alcohol Secretion from Undetoxified Lignocellulosic Biomass Hydrolysates.</title>
        <authorList>
            <consortium name="DOE Joint Genome Institute"/>
            <person name="Walker C."/>
            <person name="Ryu S."/>
            <person name="Na H."/>
            <person name="Zane M."/>
            <person name="LaButti K."/>
            <person name="Lipzen A."/>
            <person name="Haridas S."/>
            <person name="Barry K."/>
            <person name="Grigoriev I.V."/>
            <person name="Quarterman J."/>
            <person name="Slininger P."/>
            <person name="Dien B."/>
            <person name="Trinh C.T."/>
        </authorList>
    </citation>
    <scope>NUCLEOTIDE SEQUENCE [LARGE SCALE GENOMIC DNA]</scope>
    <source>
        <strain evidence="7 9">YB392</strain>
    </source>
</reference>
<keyword evidence="3" id="KW-0227">DNA damage</keyword>
<dbReference type="PROSITE" id="PS50082">
    <property type="entry name" value="WD_REPEATS_2"/>
    <property type="match status" value="4"/>
</dbReference>
<dbReference type="eggNOG" id="KOG4283">
    <property type="taxonomic scope" value="Eukaryota"/>
</dbReference>
<sequence length="420" mass="47148">MLSFIRSRESGVLPPWELKEALYEESLKNYTAEPHATFPKVHVGAVNSLSVENVDQRYLLSGGADSSIRLWDLELDARKDWKSLNSNDGVEYSQLASIDRQKGHKYGVSHVQWWPHDSGLFVTTSFDGTAKVWDTNSMQEAYKFDLGTRIYSADISSVGEHAMVATAADHPFVRLLDLRTTAAAQILKGHDGKVLTTKWSPTHGSLIATGGTDGSVRLWDVRRSDSCVLMMDHTLTPTAQSNPLRRGVDKRLSHPRAHRAATNGLCWMPDGSTLLSFGNDEKLRLWDLLPAEGMNKLVNYGPFLRNKFLQTINPCLMFQNHETHKVMVPSDSGEIFMYQVEDGKMVCRLSRGHDVARSACVTGRGYGYEDYFSGSLDGKITRWSPHYERPTVALDGKKKRGVLDDIHDEMKANEREMGEQ</sequence>
<evidence type="ECO:0000313" key="6">
    <source>
        <dbReference type="EMBL" id="AOW05752.1"/>
    </source>
</evidence>
<organism evidence="6 8">
    <name type="scientific">Yarrowia lipolytica</name>
    <name type="common">Candida lipolytica</name>
    <dbReference type="NCBI Taxonomy" id="4952"/>
    <lineage>
        <taxon>Eukaryota</taxon>
        <taxon>Fungi</taxon>
        <taxon>Dikarya</taxon>
        <taxon>Ascomycota</taxon>
        <taxon>Saccharomycotina</taxon>
        <taxon>Dipodascomycetes</taxon>
        <taxon>Dipodascales</taxon>
        <taxon>Dipodascales incertae sedis</taxon>
        <taxon>Yarrowia</taxon>
    </lineage>
</organism>
<keyword evidence="2" id="KW-0677">Repeat</keyword>
<feature type="repeat" description="WD" evidence="5">
    <location>
        <begin position="39"/>
        <end position="74"/>
    </location>
</feature>
<keyword evidence="4" id="KW-0234">DNA repair</keyword>
<dbReference type="GO" id="GO:0043161">
    <property type="term" value="P:proteasome-mediated ubiquitin-dependent protein catabolic process"/>
    <property type="evidence" value="ECO:0007669"/>
    <property type="project" value="TreeGrafter"/>
</dbReference>
<dbReference type="GO" id="GO:0000109">
    <property type="term" value="C:nucleotide-excision repair complex"/>
    <property type="evidence" value="ECO:0007669"/>
    <property type="project" value="TreeGrafter"/>
</dbReference>
<dbReference type="PROSITE" id="PS50294">
    <property type="entry name" value="WD_REPEATS_REGION"/>
    <property type="match status" value="4"/>
</dbReference>
<dbReference type="PRINTS" id="PR00320">
    <property type="entry name" value="GPROTEINBRPT"/>
</dbReference>
<dbReference type="Proteomes" id="UP000256601">
    <property type="component" value="Unassembled WGS sequence"/>
</dbReference>
<keyword evidence="1 5" id="KW-0853">WD repeat</keyword>
<reference evidence="6 8" key="1">
    <citation type="journal article" date="2016" name="PLoS ONE">
        <title>Sequence Assembly of Yarrowia lipolytica Strain W29/CLIB89 Shows Transposable Element Diversity.</title>
        <authorList>
            <person name="Magnan C."/>
            <person name="Yu J."/>
            <person name="Chang I."/>
            <person name="Jahn E."/>
            <person name="Kanomata Y."/>
            <person name="Wu J."/>
            <person name="Zeller M."/>
            <person name="Oakes M."/>
            <person name="Baldi P."/>
            <person name="Sandmeyer S."/>
        </authorList>
    </citation>
    <scope>NUCLEOTIDE SEQUENCE [LARGE SCALE GENOMIC DNA]</scope>
    <source>
        <strain evidence="6">CLIB89</strain>
        <strain evidence="8">CLIB89(W29)</strain>
    </source>
</reference>
<dbReference type="GO" id="GO:0000209">
    <property type="term" value="P:protein polyubiquitination"/>
    <property type="evidence" value="ECO:0007669"/>
    <property type="project" value="TreeGrafter"/>
</dbReference>
<dbReference type="GeneID" id="2911896"/>
<dbReference type="Proteomes" id="UP000182444">
    <property type="component" value="Chromosome 1E"/>
</dbReference>
<dbReference type="EMBL" id="KZ858954">
    <property type="protein sequence ID" value="RDW28232.1"/>
    <property type="molecule type" value="Genomic_DNA"/>
</dbReference>
<evidence type="ECO:0000256" key="1">
    <source>
        <dbReference type="ARBA" id="ARBA00022574"/>
    </source>
</evidence>
<dbReference type="PANTHER" id="PTHR46202:SF1">
    <property type="entry name" value="DNA EXCISION REPAIR PROTEIN ERCC-8"/>
    <property type="match status" value="1"/>
</dbReference>
<dbReference type="OMA" id="WIPAPRE"/>
<accession>A0A1H6Q3Q8</accession>
<dbReference type="AlphaFoldDB" id="A0A1H6Q3Q8"/>
<dbReference type="SMART" id="SM00320">
    <property type="entry name" value="WD40"/>
    <property type="match status" value="5"/>
</dbReference>
<protein>
    <submittedName>
        <fullName evidence="7">WD40-repeat-containing domain protein</fullName>
    </submittedName>
</protein>
<dbReference type="InterPro" id="IPR036322">
    <property type="entry name" value="WD40_repeat_dom_sf"/>
</dbReference>
<dbReference type="InterPro" id="IPR042238">
    <property type="entry name" value="Rad28/ERCC8/Ckn1/ATCSA-1"/>
</dbReference>
<dbReference type="PANTHER" id="PTHR46202">
    <property type="entry name" value="DNA EXCISION REPAIR PROTEIN ERCC-8"/>
    <property type="match status" value="1"/>
</dbReference>
<dbReference type="Pfam" id="PF00400">
    <property type="entry name" value="WD40"/>
    <property type="match status" value="4"/>
</dbReference>
<evidence type="ECO:0000256" key="5">
    <source>
        <dbReference type="PROSITE-ProRule" id="PRU00221"/>
    </source>
</evidence>
<evidence type="ECO:0000313" key="7">
    <source>
        <dbReference type="EMBL" id="RDW28232.1"/>
    </source>
</evidence>
<evidence type="ECO:0000256" key="3">
    <source>
        <dbReference type="ARBA" id="ARBA00022763"/>
    </source>
</evidence>
<dbReference type="GO" id="GO:0006283">
    <property type="term" value="P:transcription-coupled nucleotide-excision repair"/>
    <property type="evidence" value="ECO:0007669"/>
    <property type="project" value="InterPro"/>
</dbReference>
<evidence type="ECO:0000256" key="4">
    <source>
        <dbReference type="ARBA" id="ARBA00023204"/>
    </source>
</evidence>
<dbReference type="InterPro" id="IPR001680">
    <property type="entry name" value="WD40_rpt"/>
</dbReference>
<feature type="repeat" description="WD" evidence="5">
    <location>
        <begin position="187"/>
        <end position="222"/>
    </location>
</feature>
<evidence type="ECO:0000313" key="9">
    <source>
        <dbReference type="Proteomes" id="UP000256601"/>
    </source>
</evidence>
<dbReference type="VEuPathDB" id="FungiDB:YALI0_E21439g"/>
<dbReference type="InterPro" id="IPR020472">
    <property type="entry name" value="WD40_PAC1"/>
</dbReference>